<protein>
    <submittedName>
        <fullName evidence="2">Serine hydrolase</fullName>
    </submittedName>
</protein>
<proteinExistence type="predicted"/>
<comment type="caution">
    <text evidence="2">The sequence shown here is derived from an EMBL/GenBank/DDBJ whole genome shotgun (WGS) entry which is preliminary data.</text>
</comment>
<dbReference type="InterPro" id="IPR050789">
    <property type="entry name" value="Diverse_Enzym_Activities"/>
</dbReference>
<reference evidence="2 3" key="1">
    <citation type="submission" date="2019-12" db="EMBL/GenBank/DDBJ databases">
        <title>Genomic-based taxomic classification of the family Erythrobacteraceae.</title>
        <authorList>
            <person name="Xu L."/>
        </authorList>
    </citation>
    <scope>NUCLEOTIDE SEQUENCE [LARGE SCALE GENOMIC DNA]</scope>
    <source>
        <strain evidence="2 3">MCCC 1A09965</strain>
    </source>
</reference>
<dbReference type="AlphaFoldDB" id="A0A844YD66"/>
<dbReference type="SUPFAM" id="SSF56601">
    <property type="entry name" value="beta-lactamase/transpeptidase-like"/>
    <property type="match status" value="1"/>
</dbReference>
<organism evidence="2 3">
    <name type="scientific">Qipengyuania oceanensis</name>
    <dbReference type="NCBI Taxonomy" id="1463597"/>
    <lineage>
        <taxon>Bacteria</taxon>
        <taxon>Pseudomonadati</taxon>
        <taxon>Pseudomonadota</taxon>
        <taxon>Alphaproteobacteria</taxon>
        <taxon>Sphingomonadales</taxon>
        <taxon>Erythrobacteraceae</taxon>
        <taxon>Qipengyuania</taxon>
    </lineage>
</organism>
<dbReference type="OrthoDB" id="9808046at2"/>
<evidence type="ECO:0000259" key="1">
    <source>
        <dbReference type="Pfam" id="PF00144"/>
    </source>
</evidence>
<dbReference type="PANTHER" id="PTHR43283:SF3">
    <property type="entry name" value="BETA-LACTAMASE FAMILY PROTEIN (AFU_ORTHOLOGUE AFUA_5G07500)"/>
    <property type="match status" value="1"/>
</dbReference>
<name>A0A844YD66_9SPHN</name>
<sequence length="439" mass="46406">MAYRDFDETAFSRRALLRGSAMLGAGAAMSALPFGGAFARDSAVQWKNVRALIDSYVDTGKLANMVAVVGMGQRAPTVIAEGPLTIGQPVMADIDSLYRVYSMTKPITGMAAMMLIDQGKLGLDQPIADFLPKFANMKVQKTYDGSLTDLVPAERQITVRHLMTHTAGLGYGIIQKGPIRDAYAKAGLGAGQVSKLPIPGFGNAATNARGLAEFADRLAELPLVYQPGTHWSYSVGLDLLGRVIELAAGQKFDTFLDNAIFKPAGMTSTFFTVPKNAASRLTTNYGAMGGALLPIDPARTSIYLDTPSMPYGGSGLVSSPRDYDRFLRMLLGYGVIDGKRVMGELAVRVGTSNLLPEGVKTAGTFAQGQGFGAGGRVGIEGDQKGQYGWGGAAGTVAAVDMRRGLRASLFTQYMPSDAYPIHSAFPEAVAKDIMAMAGA</sequence>
<dbReference type="RefSeq" id="WP_160671615.1">
    <property type="nucleotide sequence ID" value="NZ_WTYN01000001.1"/>
</dbReference>
<gene>
    <name evidence="2" type="ORF">GRI48_03760</name>
</gene>
<dbReference type="PANTHER" id="PTHR43283">
    <property type="entry name" value="BETA-LACTAMASE-RELATED"/>
    <property type="match status" value="1"/>
</dbReference>
<keyword evidence="3" id="KW-1185">Reference proteome</keyword>
<dbReference type="Pfam" id="PF00144">
    <property type="entry name" value="Beta-lactamase"/>
    <property type="match status" value="1"/>
</dbReference>
<accession>A0A844YD66</accession>
<dbReference type="EMBL" id="WTYN01000001">
    <property type="protein sequence ID" value="MXO62121.1"/>
    <property type="molecule type" value="Genomic_DNA"/>
</dbReference>
<evidence type="ECO:0000313" key="2">
    <source>
        <dbReference type="EMBL" id="MXO62121.1"/>
    </source>
</evidence>
<dbReference type="InterPro" id="IPR012338">
    <property type="entry name" value="Beta-lactam/transpept-like"/>
</dbReference>
<dbReference type="Proteomes" id="UP000445582">
    <property type="component" value="Unassembled WGS sequence"/>
</dbReference>
<dbReference type="InterPro" id="IPR006311">
    <property type="entry name" value="TAT_signal"/>
</dbReference>
<feature type="domain" description="Beta-lactamase-related" evidence="1">
    <location>
        <begin position="87"/>
        <end position="417"/>
    </location>
</feature>
<keyword evidence="2" id="KW-0378">Hydrolase</keyword>
<dbReference type="PROSITE" id="PS51318">
    <property type="entry name" value="TAT"/>
    <property type="match status" value="1"/>
</dbReference>
<evidence type="ECO:0000313" key="3">
    <source>
        <dbReference type="Proteomes" id="UP000445582"/>
    </source>
</evidence>
<dbReference type="GO" id="GO:0016787">
    <property type="term" value="F:hydrolase activity"/>
    <property type="evidence" value="ECO:0007669"/>
    <property type="project" value="UniProtKB-KW"/>
</dbReference>
<dbReference type="Gene3D" id="3.40.710.10">
    <property type="entry name" value="DD-peptidase/beta-lactamase superfamily"/>
    <property type="match status" value="1"/>
</dbReference>
<dbReference type="InterPro" id="IPR001466">
    <property type="entry name" value="Beta-lactam-related"/>
</dbReference>